<dbReference type="GO" id="GO:0005262">
    <property type="term" value="F:calcium channel activity"/>
    <property type="evidence" value="ECO:0007669"/>
    <property type="project" value="TreeGrafter"/>
</dbReference>
<reference evidence="7 8" key="1">
    <citation type="submission" date="2012-02" db="EMBL/GenBank/DDBJ databases">
        <title>Complete genome sequence of Caldilinea aerophila DSM 14535 (= NBRC 102666).</title>
        <authorList>
            <person name="Oguchi A."/>
            <person name="Hosoyama A."/>
            <person name="Sekine M."/>
            <person name="Fukai R."/>
            <person name="Kato Y."/>
            <person name="Nakamura S."/>
            <person name="Hanada S."/>
            <person name="Yamazaki S."/>
            <person name="Fujita N."/>
        </authorList>
    </citation>
    <scope>NUCLEOTIDE SEQUENCE [LARGE SCALE GENOMIC DNA]</scope>
    <source>
        <strain evidence="8">DSM 14535 / JCM 11387 / NBRC 104270 / STL-6-O1</strain>
    </source>
</reference>
<dbReference type="Gene3D" id="1.20.1420.30">
    <property type="entry name" value="NCX, central ion-binding region"/>
    <property type="match status" value="2"/>
</dbReference>
<dbReference type="GO" id="GO:0008273">
    <property type="term" value="F:calcium, potassium:sodium antiporter activity"/>
    <property type="evidence" value="ECO:0007669"/>
    <property type="project" value="TreeGrafter"/>
</dbReference>
<proteinExistence type="predicted"/>
<dbReference type="OrthoDB" id="9794225at2"/>
<evidence type="ECO:0000313" key="7">
    <source>
        <dbReference type="EMBL" id="BAL98938.1"/>
    </source>
</evidence>
<dbReference type="GO" id="GO:0005886">
    <property type="term" value="C:plasma membrane"/>
    <property type="evidence" value="ECO:0007669"/>
    <property type="project" value="TreeGrafter"/>
</dbReference>
<evidence type="ECO:0000256" key="1">
    <source>
        <dbReference type="ARBA" id="ARBA00004141"/>
    </source>
</evidence>
<dbReference type="EMBL" id="AP012337">
    <property type="protein sequence ID" value="BAL98938.1"/>
    <property type="molecule type" value="Genomic_DNA"/>
</dbReference>
<gene>
    <name evidence="7" type="ordered locus">CLDAP_08990</name>
</gene>
<dbReference type="RefSeq" id="WP_014432179.1">
    <property type="nucleotide sequence ID" value="NC_017079.1"/>
</dbReference>
<organism evidence="7 8">
    <name type="scientific">Caldilinea aerophila (strain DSM 14535 / JCM 11387 / NBRC 104270 / STL-6-O1)</name>
    <dbReference type="NCBI Taxonomy" id="926550"/>
    <lineage>
        <taxon>Bacteria</taxon>
        <taxon>Bacillati</taxon>
        <taxon>Chloroflexota</taxon>
        <taxon>Caldilineae</taxon>
        <taxon>Caldilineales</taxon>
        <taxon>Caldilineaceae</taxon>
        <taxon>Caldilinea</taxon>
    </lineage>
</organism>
<dbReference type="KEGG" id="cap:CLDAP_08990"/>
<dbReference type="HOGENOM" id="CLU_007948_0_3_0"/>
<feature type="transmembrane region" description="Helical" evidence="5">
    <location>
        <begin position="307"/>
        <end position="325"/>
    </location>
</feature>
<dbReference type="NCBIfam" id="TIGR00367">
    <property type="entry name" value="calcium/sodium antiporter"/>
    <property type="match status" value="1"/>
</dbReference>
<dbReference type="PANTHER" id="PTHR10846:SF8">
    <property type="entry name" value="INNER MEMBRANE PROTEIN YRBG"/>
    <property type="match status" value="1"/>
</dbReference>
<comment type="subcellular location">
    <subcellularLocation>
        <location evidence="1">Membrane</location>
        <topology evidence="1">Multi-pass membrane protein</topology>
    </subcellularLocation>
</comment>
<accession>I0I101</accession>
<dbReference type="GO" id="GO:0006874">
    <property type="term" value="P:intracellular calcium ion homeostasis"/>
    <property type="evidence" value="ECO:0007669"/>
    <property type="project" value="TreeGrafter"/>
</dbReference>
<evidence type="ECO:0000256" key="3">
    <source>
        <dbReference type="ARBA" id="ARBA00022989"/>
    </source>
</evidence>
<evidence type="ECO:0000256" key="5">
    <source>
        <dbReference type="SAM" id="Phobius"/>
    </source>
</evidence>
<feature type="domain" description="Sodium/calcium exchanger membrane region" evidence="6">
    <location>
        <begin position="5"/>
        <end position="143"/>
    </location>
</feature>
<dbReference type="AlphaFoldDB" id="I0I101"/>
<name>I0I101_CALAS</name>
<keyword evidence="3 5" id="KW-1133">Transmembrane helix</keyword>
<feature type="transmembrane region" description="Helical" evidence="5">
    <location>
        <begin position="277"/>
        <end position="300"/>
    </location>
</feature>
<dbReference type="Pfam" id="PF01699">
    <property type="entry name" value="Na_Ca_ex"/>
    <property type="match status" value="2"/>
</dbReference>
<keyword evidence="4 5" id="KW-0472">Membrane</keyword>
<evidence type="ECO:0000259" key="6">
    <source>
        <dbReference type="Pfam" id="PF01699"/>
    </source>
</evidence>
<feature type="transmembrane region" description="Helical" evidence="5">
    <location>
        <begin position="28"/>
        <end position="47"/>
    </location>
</feature>
<dbReference type="STRING" id="926550.CLDAP_08990"/>
<feature type="transmembrane region" description="Helical" evidence="5">
    <location>
        <begin position="78"/>
        <end position="96"/>
    </location>
</feature>
<feature type="transmembrane region" description="Helical" evidence="5">
    <location>
        <begin position="169"/>
        <end position="191"/>
    </location>
</feature>
<evidence type="ECO:0000256" key="2">
    <source>
        <dbReference type="ARBA" id="ARBA00022692"/>
    </source>
</evidence>
<dbReference type="Proteomes" id="UP000007880">
    <property type="component" value="Chromosome"/>
</dbReference>
<dbReference type="PATRIC" id="fig|926550.5.peg.948"/>
<dbReference type="eggNOG" id="COG0530">
    <property type="taxonomic scope" value="Bacteria"/>
</dbReference>
<evidence type="ECO:0000313" key="8">
    <source>
        <dbReference type="Proteomes" id="UP000007880"/>
    </source>
</evidence>
<dbReference type="InterPro" id="IPR044880">
    <property type="entry name" value="NCX_ion-bd_dom_sf"/>
</dbReference>
<protein>
    <submittedName>
        <fullName evidence="7">Putative Na(+)/Ca(2+)-exchanging protein</fullName>
    </submittedName>
</protein>
<keyword evidence="2 5" id="KW-0812">Transmembrane</keyword>
<dbReference type="PANTHER" id="PTHR10846">
    <property type="entry name" value="SODIUM/POTASSIUM/CALCIUM EXCHANGER"/>
    <property type="match status" value="1"/>
</dbReference>
<feature type="transmembrane region" description="Helical" evidence="5">
    <location>
        <begin position="130"/>
        <end position="148"/>
    </location>
</feature>
<feature type="transmembrane region" description="Helical" evidence="5">
    <location>
        <begin position="103"/>
        <end position="124"/>
    </location>
</feature>
<dbReference type="InterPro" id="IPR004481">
    <property type="entry name" value="K/Na/Ca-exchanger"/>
</dbReference>
<dbReference type="InterPro" id="IPR004837">
    <property type="entry name" value="NaCa_Exmemb"/>
</dbReference>
<feature type="transmembrane region" description="Helical" evidence="5">
    <location>
        <begin position="337"/>
        <end position="357"/>
    </location>
</feature>
<feature type="domain" description="Sodium/calcium exchanger membrane region" evidence="6">
    <location>
        <begin position="180"/>
        <end position="321"/>
    </location>
</feature>
<feature type="transmembrane region" description="Helical" evidence="5">
    <location>
        <begin position="211"/>
        <end position="235"/>
    </location>
</feature>
<evidence type="ECO:0000256" key="4">
    <source>
        <dbReference type="ARBA" id="ARBA00023136"/>
    </source>
</evidence>
<keyword evidence="8" id="KW-1185">Reference proteome</keyword>
<feature type="transmembrane region" description="Helical" evidence="5">
    <location>
        <begin position="242"/>
        <end position="265"/>
    </location>
</feature>
<sequence>MALILLLMIGGLITLVAGAEFLVRGASRLAAALGISPLIIGLTIVAFGTSSPELAVSVQSALGGQADVAIGNVVGSNIFNVLFILGASALITPLIVAQQLVRFDVPLMIGVSIGVWLFALNGYVERWEGALLFAGIVAYTVFLGVQSHRERNAAVIAEYETEYRLKRPFSWLQGLLDTGMAGGGLALLVVGARWFVDGAVGAAEAFGVSELVIGLTIVAAGTSLPEVATSIVAALRGERDIAVGNVVGSNIFNILAVLGLTALVAPGSGVPVSTNALWLDMPFMIVVAIACLPIFFTGYLIARWEGILFLGYYGIYTVFLILNSIHHPNLMEYRNLFLLFAVPLTVITIGVSVAREMRERREAMRRSETALRDGIRADRNGR</sequence>